<dbReference type="Pfam" id="PF10282">
    <property type="entry name" value="Lactonase"/>
    <property type="match status" value="1"/>
</dbReference>
<name>A0A382W1C9_9ZZZZ</name>
<proteinExistence type="predicted"/>
<dbReference type="InterPro" id="IPR019405">
    <property type="entry name" value="Lactonase_7-beta_prop"/>
</dbReference>
<feature type="non-terminal residue" evidence="1">
    <location>
        <position position="1"/>
    </location>
</feature>
<evidence type="ECO:0000313" key="1">
    <source>
        <dbReference type="EMBL" id="SVD52646.1"/>
    </source>
</evidence>
<feature type="non-terminal residue" evidence="1">
    <location>
        <position position="164"/>
    </location>
</feature>
<dbReference type="EMBL" id="UINC01156304">
    <property type="protein sequence ID" value="SVD52646.1"/>
    <property type="molecule type" value="Genomic_DNA"/>
</dbReference>
<dbReference type="AlphaFoldDB" id="A0A382W1C9"/>
<reference evidence="1" key="1">
    <citation type="submission" date="2018-05" db="EMBL/GenBank/DDBJ databases">
        <authorList>
            <person name="Lanie J.A."/>
            <person name="Ng W.-L."/>
            <person name="Kazmierczak K.M."/>
            <person name="Andrzejewski T.M."/>
            <person name="Davidsen T.M."/>
            <person name="Wayne K.J."/>
            <person name="Tettelin H."/>
            <person name="Glass J.I."/>
            <person name="Rusch D."/>
            <person name="Podicherti R."/>
            <person name="Tsui H.-C.T."/>
            <person name="Winkler M.E."/>
        </authorList>
    </citation>
    <scope>NUCLEOTIDE SEQUENCE</scope>
</reference>
<accession>A0A382W1C9</accession>
<gene>
    <name evidence="1" type="ORF">METZ01_LOCUS405500</name>
</gene>
<organism evidence="1">
    <name type="scientific">marine metagenome</name>
    <dbReference type="NCBI Taxonomy" id="408172"/>
    <lineage>
        <taxon>unclassified sequences</taxon>
        <taxon>metagenomes</taxon>
        <taxon>ecological metagenomes</taxon>
    </lineage>
</organism>
<dbReference type="SUPFAM" id="SSF50939">
    <property type="entry name" value="Sialidases"/>
    <property type="match status" value="1"/>
</dbReference>
<sequence length="164" mass="17657">VKRIIPFIALAVFFSLSDLRAQELSTLEHNTYAGRFNSLVKVDADTYVASYQGKSQDGFISTFTVSADGTSITEVTRLEHDTGHLYQSSLVQVDSDTYLCAYGNNSGGQITTFTVSADGSTLTKVQTLLHGSGMPKQGGWSLVQVDSDTYALAYAGTDNDGYIT</sequence>
<dbReference type="InterPro" id="IPR036278">
    <property type="entry name" value="Sialidase_sf"/>
</dbReference>
<protein>
    <submittedName>
        <fullName evidence="1">Uncharacterized protein</fullName>
    </submittedName>
</protein>